<evidence type="ECO:0000313" key="3">
    <source>
        <dbReference type="Proteomes" id="UP001212997"/>
    </source>
</evidence>
<evidence type="ECO:0000313" key="2">
    <source>
        <dbReference type="EMBL" id="KAJ3489208.1"/>
    </source>
</evidence>
<comment type="caution">
    <text evidence="2">The sequence shown here is derived from an EMBL/GenBank/DDBJ whole genome shotgun (WGS) entry which is preliminary data.</text>
</comment>
<dbReference type="Proteomes" id="UP001212997">
    <property type="component" value="Unassembled WGS sequence"/>
</dbReference>
<accession>A0AAD5YGP9</accession>
<reference evidence="2" key="1">
    <citation type="submission" date="2022-07" db="EMBL/GenBank/DDBJ databases">
        <title>Genome Sequence of Physisporinus lineatus.</title>
        <authorList>
            <person name="Buettner E."/>
        </authorList>
    </citation>
    <scope>NUCLEOTIDE SEQUENCE</scope>
    <source>
        <strain evidence="2">VT162</strain>
    </source>
</reference>
<sequence length="85" mass="9508">MRVATLFVILFTILSAVIATPIPSNVTDPTIELEARASSRSGKASRSFEFLNPIIILSLLFRLHTDLLLIGDLVQCRPRCLRKEK</sequence>
<dbReference type="EMBL" id="JANAWD010000050">
    <property type="protein sequence ID" value="KAJ3489208.1"/>
    <property type="molecule type" value="Genomic_DNA"/>
</dbReference>
<feature type="chain" id="PRO_5042039303" evidence="1">
    <location>
        <begin position="20"/>
        <end position="85"/>
    </location>
</feature>
<protein>
    <submittedName>
        <fullName evidence="2">Uncharacterized protein</fullName>
    </submittedName>
</protein>
<organism evidence="2 3">
    <name type="scientific">Meripilus lineatus</name>
    <dbReference type="NCBI Taxonomy" id="2056292"/>
    <lineage>
        <taxon>Eukaryota</taxon>
        <taxon>Fungi</taxon>
        <taxon>Dikarya</taxon>
        <taxon>Basidiomycota</taxon>
        <taxon>Agaricomycotina</taxon>
        <taxon>Agaricomycetes</taxon>
        <taxon>Polyporales</taxon>
        <taxon>Meripilaceae</taxon>
        <taxon>Meripilus</taxon>
    </lineage>
</organism>
<gene>
    <name evidence="2" type="ORF">NLI96_g2266</name>
</gene>
<proteinExistence type="predicted"/>
<keyword evidence="1" id="KW-0732">Signal</keyword>
<keyword evidence="3" id="KW-1185">Reference proteome</keyword>
<name>A0AAD5YGP9_9APHY</name>
<evidence type="ECO:0000256" key="1">
    <source>
        <dbReference type="SAM" id="SignalP"/>
    </source>
</evidence>
<dbReference type="AlphaFoldDB" id="A0AAD5YGP9"/>
<feature type="signal peptide" evidence="1">
    <location>
        <begin position="1"/>
        <end position="19"/>
    </location>
</feature>